<evidence type="ECO:0000313" key="5">
    <source>
        <dbReference type="Proteomes" id="UP000490939"/>
    </source>
</evidence>
<proteinExistence type="predicted"/>
<dbReference type="AlphaFoldDB" id="A0A8H3UGN5"/>
<dbReference type="Pfam" id="PF20497">
    <property type="entry name" value="SWI-SNF_Ssr4_C"/>
    <property type="match status" value="2"/>
</dbReference>
<feature type="region of interest" description="Disordered" evidence="1">
    <location>
        <begin position="668"/>
        <end position="704"/>
    </location>
</feature>
<dbReference type="InterPro" id="IPR013859">
    <property type="entry name" value="Ssr4_N"/>
</dbReference>
<dbReference type="EMBL" id="WNWR01000724">
    <property type="protein sequence ID" value="KAE9970337.1"/>
    <property type="molecule type" value="Genomic_DNA"/>
</dbReference>
<feature type="domain" description="SWI/SNF and RSC complexes subunit Ssr4 C-terminal" evidence="3">
    <location>
        <begin position="275"/>
        <end position="445"/>
    </location>
</feature>
<evidence type="ECO:0000259" key="3">
    <source>
        <dbReference type="Pfam" id="PF20497"/>
    </source>
</evidence>
<evidence type="ECO:0000256" key="1">
    <source>
        <dbReference type="SAM" id="MobiDB-lite"/>
    </source>
</evidence>
<feature type="compositionally biased region" description="Low complexity" evidence="1">
    <location>
        <begin position="497"/>
        <end position="511"/>
    </location>
</feature>
<dbReference type="Proteomes" id="UP000490939">
    <property type="component" value="Unassembled WGS sequence"/>
</dbReference>
<feature type="compositionally biased region" description="Polar residues" evidence="1">
    <location>
        <begin position="597"/>
        <end position="650"/>
    </location>
</feature>
<feature type="domain" description="SWI/SNF and RSC complexes subunit Ssr4 C-terminal" evidence="3">
    <location>
        <begin position="448"/>
        <end position="720"/>
    </location>
</feature>
<feature type="domain" description="SWI/SNF and RSC complexes subunit Ssr4 N-terminal" evidence="2">
    <location>
        <begin position="3"/>
        <end position="207"/>
    </location>
</feature>
<name>A0A8H3UGN5_VENIN</name>
<feature type="region of interest" description="Disordered" evidence="1">
    <location>
        <begin position="712"/>
        <end position="731"/>
    </location>
</feature>
<reference evidence="4 5" key="1">
    <citation type="submission" date="2019-07" db="EMBL/GenBank/DDBJ databases">
        <title>Venturia inaequalis Genome Resource.</title>
        <authorList>
            <person name="Lichtner F.J."/>
        </authorList>
    </citation>
    <scope>NUCLEOTIDE SEQUENCE [LARGE SCALE GENOMIC DNA]</scope>
    <source>
        <strain evidence="4 5">DMI_063113</strain>
    </source>
</reference>
<evidence type="ECO:0000313" key="4">
    <source>
        <dbReference type="EMBL" id="KAE9970337.1"/>
    </source>
</evidence>
<feature type="compositionally biased region" description="Basic and acidic residues" evidence="1">
    <location>
        <begin position="477"/>
        <end position="495"/>
    </location>
</feature>
<keyword evidence="5" id="KW-1185">Reference proteome</keyword>
<accession>A0A8H3UGN5</accession>
<organism evidence="4 5">
    <name type="scientific">Venturia inaequalis</name>
    <name type="common">Apple scab fungus</name>
    <dbReference type="NCBI Taxonomy" id="5025"/>
    <lineage>
        <taxon>Eukaryota</taxon>
        <taxon>Fungi</taxon>
        <taxon>Dikarya</taxon>
        <taxon>Ascomycota</taxon>
        <taxon>Pezizomycotina</taxon>
        <taxon>Dothideomycetes</taxon>
        <taxon>Pleosporomycetidae</taxon>
        <taxon>Venturiales</taxon>
        <taxon>Venturiaceae</taxon>
        <taxon>Venturia</taxon>
    </lineage>
</organism>
<comment type="caution">
    <text evidence="4">The sequence shown here is derived from an EMBL/GenBank/DDBJ whole genome shotgun (WGS) entry which is preliminary data.</text>
</comment>
<sequence>MADPSYGIQAELLRHMHLICSYRYPIQSHLGPEDALNALIQAPRIVNEMSPMAWTYFNQAPSDGQLFLAWQPPRMQKGFATDGYIWADQEQQFLQEIRGYTLEICVHRAGYAMNRDHQIASHTRFRYHILNRHSNISGPPFDPLLWLVHYGPNEPQSRIPIQTIQVSPQVRQLVAERAYIEQQGGLQRKEFMLKDRPNWPQLSIGQRAAVPHMTVQHPAAASPAYAMAAMQARQNQQYYPPAVVQQPPAKRQRVNASQAHITNAIAAGQIPDLIIEEEEGAALGDYLDNLTPADISKMRYKQHHEWMEEIYSSVFSISQIVPEDLGLGLTGKLKDLTDGIFNTPSYDALKAPFEQDKYSQKYKNAEDPLQRLRPKKERLLDTPPGSTQYQKLTPEKLEEFETRISGFMDSGRDEIEAMKKAHAATVADFKKSKSYMVAERKLRDADDRTVEDIIADLEKSVGVKVIEQKDVICIEEGGLEKEEKSRPPNGSREDSENTNTNGAANNFNGNGVSYGADDNSAAGLLDQFGSGSYEGTPVGRVPTPQISQPQSGAPTPAGTAGPGQDFNQQDDSGLDFIDGMDLDVPIEGLGDGADNSDWLTGDNSAQPNATSTPSDTNRPGSTSQAAQNQPSNTNPQADSSAHQSATANNEHSADAINAADLVHHGEQNETPESATGMFHDADFGSFDNLDTAGDALADFDAGGDEDFGLDLGDDDIAFGDTPEAGKMGEGA</sequence>
<evidence type="ECO:0000259" key="2">
    <source>
        <dbReference type="Pfam" id="PF08549"/>
    </source>
</evidence>
<evidence type="ECO:0008006" key="6">
    <source>
        <dbReference type="Google" id="ProtNLM"/>
    </source>
</evidence>
<dbReference type="InterPro" id="IPR046464">
    <property type="entry name" value="SWI-SNF_Ssr4_C"/>
</dbReference>
<dbReference type="GO" id="GO:0006338">
    <property type="term" value="P:chromatin remodeling"/>
    <property type="evidence" value="ECO:0007669"/>
    <property type="project" value="InterPro"/>
</dbReference>
<protein>
    <recommendedName>
        <fullName evidence="6">DUF1750-domain-containing protein</fullName>
    </recommendedName>
</protein>
<feature type="region of interest" description="Disordered" evidence="1">
    <location>
        <begin position="477"/>
        <end position="651"/>
    </location>
</feature>
<feature type="compositionally biased region" description="Low complexity" evidence="1">
    <location>
        <begin position="552"/>
        <end position="563"/>
    </location>
</feature>
<gene>
    <name evidence="4" type="ORF">EG327_010299</name>
</gene>
<feature type="compositionally biased region" description="Low complexity" evidence="1">
    <location>
        <begin position="689"/>
        <end position="700"/>
    </location>
</feature>
<dbReference type="Pfam" id="PF08549">
    <property type="entry name" value="SWI-SNF_Ssr4_N"/>
    <property type="match status" value="1"/>
</dbReference>